<reference evidence="10" key="2">
    <citation type="submission" date="2020-09" db="EMBL/GenBank/DDBJ databases">
        <authorList>
            <person name="Sun Q."/>
            <person name="Zhou Y."/>
        </authorList>
    </citation>
    <scope>NUCLEOTIDE SEQUENCE</scope>
    <source>
        <strain evidence="10">CGMCC 1.12214</strain>
    </source>
</reference>
<dbReference type="Proteomes" id="UP000603912">
    <property type="component" value="Unassembled WGS sequence"/>
</dbReference>
<evidence type="ECO:0000256" key="1">
    <source>
        <dbReference type="ARBA" id="ARBA00011073"/>
    </source>
</evidence>
<feature type="region of interest" description="Disordered" evidence="7">
    <location>
        <begin position="437"/>
        <end position="461"/>
    </location>
</feature>
<evidence type="ECO:0000313" key="10">
    <source>
        <dbReference type="EMBL" id="GGH27665.1"/>
    </source>
</evidence>
<comment type="caution">
    <text evidence="10">The sequence shown here is derived from an EMBL/GenBank/DDBJ whole genome shotgun (WGS) entry which is preliminary data.</text>
</comment>
<evidence type="ECO:0000313" key="11">
    <source>
        <dbReference type="Proteomes" id="UP000603912"/>
    </source>
</evidence>
<evidence type="ECO:0000256" key="7">
    <source>
        <dbReference type="SAM" id="MobiDB-lite"/>
    </source>
</evidence>
<dbReference type="PANTHER" id="PTHR43806:SF11">
    <property type="entry name" value="CEREVISIN-RELATED"/>
    <property type="match status" value="1"/>
</dbReference>
<dbReference type="EMBL" id="BMES01000002">
    <property type="protein sequence ID" value="GGH27665.1"/>
    <property type="molecule type" value="Genomic_DNA"/>
</dbReference>
<feature type="chain" id="PRO_5037311679" evidence="8">
    <location>
        <begin position="22"/>
        <end position="547"/>
    </location>
</feature>
<evidence type="ECO:0000256" key="6">
    <source>
        <dbReference type="RuleBase" id="RU003355"/>
    </source>
</evidence>
<feature type="compositionally biased region" description="Low complexity" evidence="7">
    <location>
        <begin position="441"/>
        <end position="451"/>
    </location>
</feature>
<evidence type="ECO:0000256" key="8">
    <source>
        <dbReference type="SAM" id="SignalP"/>
    </source>
</evidence>
<keyword evidence="11" id="KW-1185">Reference proteome</keyword>
<organism evidence="10 11">
    <name type="scientific">Alsobacter metallidurans</name>
    <dbReference type="NCBI Taxonomy" id="340221"/>
    <lineage>
        <taxon>Bacteria</taxon>
        <taxon>Pseudomonadati</taxon>
        <taxon>Pseudomonadota</taxon>
        <taxon>Alphaproteobacteria</taxon>
        <taxon>Hyphomicrobiales</taxon>
        <taxon>Alsobacteraceae</taxon>
        <taxon>Alsobacter</taxon>
    </lineage>
</organism>
<comment type="similarity">
    <text evidence="1 5 6">Belongs to the peptidase S8 family.</text>
</comment>
<dbReference type="PROSITE" id="PS00136">
    <property type="entry name" value="SUBTILASE_ASP"/>
    <property type="match status" value="1"/>
</dbReference>
<evidence type="ECO:0000259" key="9">
    <source>
        <dbReference type="Pfam" id="PF00082"/>
    </source>
</evidence>
<gene>
    <name evidence="10" type="primary">papA</name>
    <name evidence="10" type="ORF">GCM10007036_36350</name>
</gene>
<dbReference type="InterPro" id="IPR000209">
    <property type="entry name" value="Peptidase_S8/S53_dom"/>
</dbReference>
<name>A0A917MIZ9_9HYPH</name>
<sequence length="547" mass="56787">MKLLLAAAFLCSCFAAAPASSQSKVEAALTREAQSKKVVRVLVVTRPDPHATNGGTPFASAQSYLSGILGGSAKNVTAIGSLPVVSAEVDASALEKLNNDPNVALVTRDTPQPLALMDSVPFIGGSAAHSDGYDGHGYAVAVLDTGVQYDHPALAGSISAEACFSTPSSNQYKLKSLCPGGHDVSLVAGAARGCPSAIPGCEHGTHVAGIIAGHNMKFEGKTFEGVAPKATLVVVQVFTQFLDQDECGGSAPCILSFTSDQLRALEWLYKQIDRFNIAAINMSLGSGYFDAPCDRTSALTEIIERLKSKGVATVVAAGNSHYFDAVAEPACISSTISVAAENKAGDIDVEYSNRSNLVHFVAPGTRIVSSVPGGGYTALSGTSMAAPHVAAAFAAFRSKYPSLTVREIENKLVGAGHPIEDPTTGAKFTSLSLREGSMQRPATVPAATAAPEKPSGLSNSAAADGSYIVRTDKSQGDVKSSISEACQDKICEVKQINRNEYKVDIVPKSGSTTGLPIPAPNAQELERILGGPNSNVRAFENRKASPF</sequence>
<dbReference type="PROSITE" id="PS51892">
    <property type="entry name" value="SUBTILASE"/>
    <property type="match status" value="1"/>
</dbReference>
<evidence type="ECO:0000256" key="4">
    <source>
        <dbReference type="ARBA" id="ARBA00022825"/>
    </source>
</evidence>
<dbReference type="InterPro" id="IPR050131">
    <property type="entry name" value="Peptidase_S8_subtilisin-like"/>
</dbReference>
<evidence type="ECO:0000256" key="5">
    <source>
        <dbReference type="PROSITE-ProRule" id="PRU01240"/>
    </source>
</evidence>
<dbReference type="InterPro" id="IPR023828">
    <property type="entry name" value="Peptidase_S8_Ser-AS"/>
</dbReference>
<dbReference type="InterPro" id="IPR015500">
    <property type="entry name" value="Peptidase_S8_subtilisin-rel"/>
</dbReference>
<dbReference type="PANTHER" id="PTHR43806">
    <property type="entry name" value="PEPTIDASE S8"/>
    <property type="match status" value="1"/>
</dbReference>
<dbReference type="AlphaFoldDB" id="A0A917MIZ9"/>
<keyword evidence="4 5" id="KW-0720">Serine protease</keyword>
<feature type="signal peptide" evidence="8">
    <location>
        <begin position="1"/>
        <end position="21"/>
    </location>
</feature>
<keyword evidence="2 5" id="KW-0645">Protease</keyword>
<accession>A0A917MIZ9</accession>
<dbReference type="InterPro" id="IPR023827">
    <property type="entry name" value="Peptidase_S8_Asp-AS"/>
</dbReference>
<dbReference type="PROSITE" id="PS00137">
    <property type="entry name" value="SUBTILASE_HIS"/>
    <property type="match status" value="1"/>
</dbReference>
<feature type="active site" description="Charge relay system" evidence="5">
    <location>
        <position position="203"/>
    </location>
</feature>
<feature type="active site" description="Charge relay system" evidence="5">
    <location>
        <position position="383"/>
    </location>
</feature>
<protein>
    <submittedName>
        <fullName evidence="10">Alkaline protease</fullName>
    </submittedName>
</protein>
<keyword evidence="8" id="KW-0732">Signal</keyword>
<dbReference type="GO" id="GO:0006508">
    <property type="term" value="P:proteolysis"/>
    <property type="evidence" value="ECO:0007669"/>
    <property type="project" value="UniProtKB-KW"/>
</dbReference>
<reference evidence="10" key="1">
    <citation type="journal article" date="2014" name="Int. J. Syst. Evol. Microbiol.">
        <title>Complete genome sequence of Corynebacterium casei LMG S-19264T (=DSM 44701T), isolated from a smear-ripened cheese.</title>
        <authorList>
            <consortium name="US DOE Joint Genome Institute (JGI-PGF)"/>
            <person name="Walter F."/>
            <person name="Albersmeier A."/>
            <person name="Kalinowski J."/>
            <person name="Ruckert C."/>
        </authorList>
    </citation>
    <scope>NUCLEOTIDE SEQUENCE</scope>
    <source>
        <strain evidence="10">CGMCC 1.12214</strain>
    </source>
</reference>
<feature type="domain" description="Peptidase S8/S53" evidence="9">
    <location>
        <begin position="135"/>
        <end position="413"/>
    </location>
</feature>
<dbReference type="GO" id="GO:0004252">
    <property type="term" value="F:serine-type endopeptidase activity"/>
    <property type="evidence" value="ECO:0007669"/>
    <property type="project" value="UniProtKB-UniRule"/>
</dbReference>
<dbReference type="SUPFAM" id="SSF52743">
    <property type="entry name" value="Subtilisin-like"/>
    <property type="match status" value="1"/>
</dbReference>
<dbReference type="InterPro" id="IPR036852">
    <property type="entry name" value="Peptidase_S8/S53_dom_sf"/>
</dbReference>
<dbReference type="Gene3D" id="3.40.50.200">
    <property type="entry name" value="Peptidase S8/S53 domain"/>
    <property type="match status" value="1"/>
</dbReference>
<proteinExistence type="inferred from homology"/>
<evidence type="ECO:0000256" key="2">
    <source>
        <dbReference type="ARBA" id="ARBA00022670"/>
    </source>
</evidence>
<evidence type="ECO:0000256" key="3">
    <source>
        <dbReference type="ARBA" id="ARBA00022801"/>
    </source>
</evidence>
<dbReference type="Pfam" id="PF00082">
    <property type="entry name" value="Peptidase_S8"/>
    <property type="match status" value="1"/>
</dbReference>
<keyword evidence="3 5" id="KW-0378">Hydrolase</keyword>
<feature type="active site" description="Charge relay system" evidence="5">
    <location>
        <position position="144"/>
    </location>
</feature>
<dbReference type="PRINTS" id="PR00723">
    <property type="entry name" value="SUBTILISIN"/>
</dbReference>
<dbReference type="PROSITE" id="PS00138">
    <property type="entry name" value="SUBTILASE_SER"/>
    <property type="match status" value="1"/>
</dbReference>
<dbReference type="InterPro" id="IPR022398">
    <property type="entry name" value="Peptidase_S8_His-AS"/>
</dbReference>